<dbReference type="Pfam" id="PF24244">
    <property type="entry name" value="Iec3-like_M"/>
    <property type="match status" value="1"/>
</dbReference>
<dbReference type="Pfam" id="PF14612">
    <property type="entry name" value="Ino80_Iec3"/>
    <property type="match status" value="2"/>
</dbReference>
<feature type="region of interest" description="Disordered" evidence="1">
    <location>
        <begin position="232"/>
        <end position="251"/>
    </location>
</feature>
<name>A0A8H3F5Q2_9LECA</name>
<feature type="region of interest" description="Disordered" evidence="1">
    <location>
        <begin position="1"/>
        <end position="22"/>
    </location>
</feature>
<accession>A0A8H3F5Q2</accession>
<evidence type="ECO:0000313" key="5">
    <source>
        <dbReference type="Proteomes" id="UP000664203"/>
    </source>
</evidence>
<feature type="region of interest" description="Disordered" evidence="1">
    <location>
        <begin position="269"/>
        <end position="384"/>
    </location>
</feature>
<evidence type="ECO:0000259" key="3">
    <source>
        <dbReference type="Pfam" id="PF24244"/>
    </source>
</evidence>
<feature type="compositionally biased region" description="Basic and acidic residues" evidence="1">
    <location>
        <begin position="273"/>
        <end position="282"/>
    </location>
</feature>
<protein>
    <submittedName>
        <fullName evidence="4">Uncharacterized protein</fullName>
    </submittedName>
</protein>
<organism evidence="4 5">
    <name type="scientific">Alectoria fallacina</name>
    <dbReference type="NCBI Taxonomy" id="1903189"/>
    <lineage>
        <taxon>Eukaryota</taxon>
        <taxon>Fungi</taxon>
        <taxon>Dikarya</taxon>
        <taxon>Ascomycota</taxon>
        <taxon>Pezizomycotina</taxon>
        <taxon>Lecanoromycetes</taxon>
        <taxon>OSLEUM clade</taxon>
        <taxon>Lecanoromycetidae</taxon>
        <taxon>Lecanorales</taxon>
        <taxon>Lecanorineae</taxon>
        <taxon>Parmeliaceae</taxon>
        <taxon>Alectoria</taxon>
    </lineage>
</organism>
<feature type="domain" description="INO80 complex subunit 3-like middle region" evidence="3">
    <location>
        <begin position="174"/>
        <end position="272"/>
    </location>
</feature>
<reference evidence="4" key="1">
    <citation type="submission" date="2021-03" db="EMBL/GenBank/DDBJ databases">
        <authorList>
            <person name="Tagirdzhanova G."/>
        </authorList>
    </citation>
    <scope>NUCLEOTIDE SEQUENCE</scope>
</reference>
<dbReference type="GO" id="GO:0031011">
    <property type="term" value="C:Ino80 complex"/>
    <property type="evidence" value="ECO:0007669"/>
    <property type="project" value="InterPro"/>
</dbReference>
<dbReference type="AlphaFoldDB" id="A0A8H3F5Q2"/>
<feature type="domain" description="INO80 complex subunit 3 N-terminal" evidence="2">
    <location>
        <begin position="25"/>
        <end position="67"/>
    </location>
</feature>
<dbReference type="GO" id="GO:0006338">
    <property type="term" value="P:chromatin remodeling"/>
    <property type="evidence" value="ECO:0007669"/>
    <property type="project" value="InterPro"/>
</dbReference>
<gene>
    <name evidence="4" type="ORF">ALECFALPRED_000685</name>
</gene>
<comment type="caution">
    <text evidence="4">The sequence shown here is derived from an EMBL/GenBank/DDBJ whole genome shotgun (WGS) entry which is preliminary data.</text>
</comment>
<evidence type="ECO:0000256" key="1">
    <source>
        <dbReference type="SAM" id="MobiDB-lite"/>
    </source>
</evidence>
<keyword evidence="5" id="KW-1185">Reference proteome</keyword>
<evidence type="ECO:0000259" key="2">
    <source>
        <dbReference type="Pfam" id="PF14612"/>
    </source>
</evidence>
<feature type="compositionally biased region" description="Polar residues" evidence="1">
    <location>
        <begin position="1"/>
        <end position="10"/>
    </location>
</feature>
<dbReference type="InterPro" id="IPR032742">
    <property type="entry name" value="Iec3_N"/>
</dbReference>
<feature type="compositionally biased region" description="Acidic residues" evidence="1">
    <location>
        <begin position="320"/>
        <end position="329"/>
    </location>
</feature>
<feature type="region of interest" description="Disordered" evidence="1">
    <location>
        <begin position="105"/>
        <end position="129"/>
    </location>
</feature>
<sequence length="384" mass="43162">MSFATVNNQDVPPLANDEPSKSNYKSYKKKFLKLRHNFKDKMRDSNRFFDEEQHAMRLARRLQEQNEYFSPRRALGTRMLNHVSRSQLLDLLLDVNESPKVSPHLRYDLRSPTPDASAVPPLEPDLSPFGPSEIESTRAALEEARQDLYSGQITPAAFKTMEAEFVAILNRTNSLSNLSRIQHTTLNIVSAEEMPKDLLQEAPIGYMTPIHEDEFLSALDIYLASLPPEAPLMLPRPFRPTDREREKEAQLRNPVSVYNWLREHRPKVFLQDPRPEEKESATEKVSSVSESAGHKPSPKPPPSGTAKRRSAAAPKHEVEPEPEILDDEGNVIGGAGIDAPAPKSKRKRDDDAYRPKGGSSKPRKRGKGSSGAVVRKTEGEEEGF</sequence>
<feature type="domain" description="INO80 complex subunit 3 N-terminal" evidence="2">
    <location>
        <begin position="86"/>
        <end position="112"/>
    </location>
</feature>
<feature type="compositionally biased region" description="Basic and acidic residues" evidence="1">
    <location>
        <begin position="239"/>
        <end position="250"/>
    </location>
</feature>
<proteinExistence type="predicted"/>
<dbReference type="Proteomes" id="UP000664203">
    <property type="component" value="Unassembled WGS sequence"/>
</dbReference>
<dbReference type="OrthoDB" id="4095124at2759"/>
<dbReference type="InterPro" id="IPR055449">
    <property type="entry name" value="Iec3-like_M"/>
</dbReference>
<evidence type="ECO:0000313" key="4">
    <source>
        <dbReference type="EMBL" id="CAF9918469.1"/>
    </source>
</evidence>
<dbReference type="EMBL" id="CAJPDR010000111">
    <property type="protein sequence ID" value="CAF9918469.1"/>
    <property type="molecule type" value="Genomic_DNA"/>
</dbReference>